<feature type="region of interest" description="Disordered" evidence="3">
    <location>
        <begin position="994"/>
        <end position="1017"/>
    </location>
</feature>
<feature type="repeat" description="ANK" evidence="2">
    <location>
        <begin position="718"/>
        <end position="750"/>
    </location>
</feature>
<dbReference type="SUPFAM" id="SSF54768">
    <property type="entry name" value="dsRNA-binding domain-like"/>
    <property type="match status" value="1"/>
</dbReference>
<keyword evidence="1" id="KW-0677">Repeat</keyword>
<dbReference type="InterPro" id="IPR002110">
    <property type="entry name" value="Ankyrin_rpt"/>
</dbReference>
<dbReference type="Pfam" id="PF12796">
    <property type="entry name" value="Ank_2"/>
    <property type="match status" value="2"/>
</dbReference>
<proteinExistence type="predicted"/>
<dbReference type="Pfam" id="PF24883">
    <property type="entry name" value="NPHP3_N"/>
    <property type="match status" value="1"/>
</dbReference>
<dbReference type="SUPFAM" id="SSF52540">
    <property type="entry name" value="P-loop containing nucleoside triphosphate hydrolases"/>
    <property type="match status" value="1"/>
</dbReference>
<dbReference type="InterPro" id="IPR056884">
    <property type="entry name" value="NPHP3-like_N"/>
</dbReference>
<sequence>MDPLSLIAGAAGIISLGIQVTQSLIEFYQGAKCDAARTLEKLGRLLTILKHMHDHLEKRRFRDDECSLVTQIEALIQTCRVSIRELQGQSERVKRQSTGVRGVASSVSRKLAFHLRQSTLQRVEHEVDQIVLHMGLAMQLLQQKAVDRVEDDIGSLLSSLSVRKVSAIPDEELQWLKVPDMSLHYNEAAKRRHPGTGLWLVEGATFRDWLAKPNSLLWLNGFAGCGKSVLCSTAIEHVFRYRQANSQAKIGLAMFFFAFSDDTRQDASAMLRSLISQLSSQLGNEHRLVARLCKGHRSTTPPDHVLVEFLRQLVQAFTGGVFIVLDALDESPRGKQRREVLQIITDARKWAEAGLHLLLSSRDEVDIHEELEAIPAGHMSTVSMNNEFVDQDIAAFIASHIRANRQIQKWEAHYEEIEKALIEGAEGVFRWVECQLLSLESCPGSKRHLDALLASLPRSLDKTYERMLESIAEESIEEGRRILTLLCCAKRPLTIPELIDCVAVELGESPRFNPDGRLLDENEIRRICPGFIEVDEHSADGPPTVRIAHYSIQEYLESCRICEQQRLARFSVKRPDANALAASICLTYLLEPAVVAMSKPEGKEATNREYPLASYAAQSWYSHYRDGYSGRHGVQQQILRLFHNDNGAFDNWVLTWNMDKYDGRKPEGRTQSPVYYAALLGLDFVIVSLFDDGQARTTSATPGASTRATESINAEGGTCGSALQAASCAGHEDVVRILLFHGADVNAESGYFGSPLQAAAAAGHKGVVELLLASGSNVNRLGGWHGGVLQAASARGHDAIVELLLANGVDVNAQFGWYGNALQAASARGHERVVRRLLDAGANTDAAGGTYGSALKAASRGGFEEVVRILVENGAKTNWDEKLVQRATKGGGGRGFYMQYLESLCRRRGWHDPMYECYHDSQGYWCLVLVNGRKYQTDLARESDSLAQENAAMRAFMVCRNFSVNGGMLARNGIVQGLSGGDYNRRSRKVSRRASSSLGYGHGHRTHQSGHHWSSNTSAGVYIQPSCL</sequence>
<name>A0AAN7B565_9PEZI</name>
<protein>
    <recommendedName>
        <fullName evidence="8">NACHT domain-containing protein</fullName>
    </recommendedName>
</protein>
<evidence type="ECO:0008006" key="8">
    <source>
        <dbReference type="Google" id="ProtNLM"/>
    </source>
</evidence>
<dbReference type="Pfam" id="PF22939">
    <property type="entry name" value="WHD_GPIID"/>
    <property type="match status" value="1"/>
</dbReference>
<evidence type="ECO:0000313" key="6">
    <source>
        <dbReference type="EMBL" id="KAK4213186.1"/>
    </source>
</evidence>
<keyword evidence="7" id="KW-1185">Reference proteome</keyword>
<dbReference type="AlphaFoldDB" id="A0AAN7B565"/>
<dbReference type="PANTHER" id="PTHR10039">
    <property type="entry name" value="AMELOGENIN"/>
    <property type="match status" value="1"/>
</dbReference>
<feature type="domain" description="GPI inositol-deacylase winged helix" evidence="4">
    <location>
        <begin position="477"/>
        <end position="558"/>
    </location>
</feature>
<dbReference type="Gene3D" id="3.30.160.20">
    <property type="match status" value="1"/>
</dbReference>
<feature type="repeat" description="ANK" evidence="2">
    <location>
        <begin position="754"/>
        <end position="783"/>
    </location>
</feature>
<dbReference type="InterPro" id="IPR054471">
    <property type="entry name" value="GPIID_WHD"/>
</dbReference>
<organism evidence="6 7">
    <name type="scientific">Rhypophila decipiens</name>
    <dbReference type="NCBI Taxonomy" id="261697"/>
    <lineage>
        <taxon>Eukaryota</taxon>
        <taxon>Fungi</taxon>
        <taxon>Dikarya</taxon>
        <taxon>Ascomycota</taxon>
        <taxon>Pezizomycotina</taxon>
        <taxon>Sordariomycetes</taxon>
        <taxon>Sordariomycetidae</taxon>
        <taxon>Sordariales</taxon>
        <taxon>Naviculisporaceae</taxon>
        <taxon>Rhypophila</taxon>
    </lineage>
</organism>
<feature type="repeat" description="ANK" evidence="2">
    <location>
        <begin position="820"/>
        <end position="849"/>
    </location>
</feature>
<evidence type="ECO:0000313" key="7">
    <source>
        <dbReference type="Proteomes" id="UP001301769"/>
    </source>
</evidence>
<reference evidence="6" key="2">
    <citation type="submission" date="2023-05" db="EMBL/GenBank/DDBJ databases">
        <authorList>
            <consortium name="Lawrence Berkeley National Laboratory"/>
            <person name="Steindorff A."/>
            <person name="Hensen N."/>
            <person name="Bonometti L."/>
            <person name="Westerberg I."/>
            <person name="Brannstrom I.O."/>
            <person name="Guillou S."/>
            <person name="Cros-Aarteil S."/>
            <person name="Calhoun S."/>
            <person name="Haridas S."/>
            <person name="Kuo A."/>
            <person name="Mondo S."/>
            <person name="Pangilinan J."/>
            <person name="Riley R."/>
            <person name="Labutti K."/>
            <person name="Andreopoulos B."/>
            <person name="Lipzen A."/>
            <person name="Chen C."/>
            <person name="Yanf M."/>
            <person name="Daum C."/>
            <person name="Ng V."/>
            <person name="Clum A."/>
            <person name="Ohm R."/>
            <person name="Martin F."/>
            <person name="Silar P."/>
            <person name="Natvig D."/>
            <person name="Lalanne C."/>
            <person name="Gautier V."/>
            <person name="Ament-Velasquez S.L."/>
            <person name="Kruys A."/>
            <person name="Hutchinson M.I."/>
            <person name="Powell A.J."/>
            <person name="Barry K."/>
            <person name="Miller A.N."/>
            <person name="Grigoriev I.V."/>
            <person name="Debuchy R."/>
            <person name="Gladieux P."/>
            <person name="Thoren M.H."/>
            <person name="Johannesson H."/>
        </authorList>
    </citation>
    <scope>NUCLEOTIDE SEQUENCE</scope>
    <source>
        <strain evidence="6">PSN293</strain>
    </source>
</reference>
<accession>A0AAN7B565</accession>
<dbReference type="PROSITE" id="PS50297">
    <property type="entry name" value="ANK_REP_REGION"/>
    <property type="match status" value="2"/>
</dbReference>
<feature type="domain" description="Nephrocystin 3-like N-terminal" evidence="5">
    <location>
        <begin position="195"/>
        <end position="362"/>
    </location>
</feature>
<dbReference type="Gene3D" id="1.25.40.20">
    <property type="entry name" value="Ankyrin repeat-containing domain"/>
    <property type="match status" value="1"/>
</dbReference>
<evidence type="ECO:0000256" key="2">
    <source>
        <dbReference type="PROSITE-ProRule" id="PRU00023"/>
    </source>
</evidence>
<evidence type="ECO:0000259" key="4">
    <source>
        <dbReference type="Pfam" id="PF22939"/>
    </source>
</evidence>
<dbReference type="Proteomes" id="UP001301769">
    <property type="component" value="Unassembled WGS sequence"/>
</dbReference>
<dbReference type="Gene3D" id="3.40.50.300">
    <property type="entry name" value="P-loop containing nucleotide triphosphate hydrolases"/>
    <property type="match status" value="1"/>
</dbReference>
<evidence type="ECO:0000256" key="1">
    <source>
        <dbReference type="ARBA" id="ARBA00022737"/>
    </source>
</evidence>
<evidence type="ECO:0000256" key="3">
    <source>
        <dbReference type="SAM" id="MobiDB-lite"/>
    </source>
</evidence>
<evidence type="ECO:0000259" key="5">
    <source>
        <dbReference type="Pfam" id="PF24883"/>
    </source>
</evidence>
<dbReference type="SMART" id="SM00248">
    <property type="entry name" value="ANK"/>
    <property type="match status" value="5"/>
</dbReference>
<keyword evidence="2" id="KW-0040">ANK repeat</keyword>
<dbReference type="InterPro" id="IPR036770">
    <property type="entry name" value="Ankyrin_rpt-contain_sf"/>
</dbReference>
<gene>
    <name evidence="6" type="ORF">QBC37DRAFT_176138</name>
</gene>
<dbReference type="PROSITE" id="PS50088">
    <property type="entry name" value="ANK_REPEAT"/>
    <property type="match status" value="3"/>
</dbReference>
<dbReference type="EMBL" id="MU858113">
    <property type="protein sequence ID" value="KAK4213186.1"/>
    <property type="molecule type" value="Genomic_DNA"/>
</dbReference>
<comment type="caution">
    <text evidence="6">The sequence shown here is derived from an EMBL/GenBank/DDBJ whole genome shotgun (WGS) entry which is preliminary data.</text>
</comment>
<reference evidence="6" key="1">
    <citation type="journal article" date="2023" name="Mol. Phylogenet. Evol.">
        <title>Genome-scale phylogeny and comparative genomics of the fungal order Sordariales.</title>
        <authorList>
            <person name="Hensen N."/>
            <person name="Bonometti L."/>
            <person name="Westerberg I."/>
            <person name="Brannstrom I.O."/>
            <person name="Guillou S."/>
            <person name="Cros-Aarteil S."/>
            <person name="Calhoun S."/>
            <person name="Haridas S."/>
            <person name="Kuo A."/>
            <person name="Mondo S."/>
            <person name="Pangilinan J."/>
            <person name="Riley R."/>
            <person name="LaButti K."/>
            <person name="Andreopoulos B."/>
            <person name="Lipzen A."/>
            <person name="Chen C."/>
            <person name="Yan M."/>
            <person name="Daum C."/>
            <person name="Ng V."/>
            <person name="Clum A."/>
            <person name="Steindorff A."/>
            <person name="Ohm R.A."/>
            <person name="Martin F."/>
            <person name="Silar P."/>
            <person name="Natvig D.O."/>
            <person name="Lalanne C."/>
            <person name="Gautier V."/>
            <person name="Ament-Velasquez S.L."/>
            <person name="Kruys A."/>
            <person name="Hutchinson M.I."/>
            <person name="Powell A.J."/>
            <person name="Barry K."/>
            <person name="Miller A.N."/>
            <person name="Grigoriev I.V."/>
            <person name="Debuchy R."/>
            <person name="Gladieux P."/>
            <person name="Hiltunen Thoren M."/>
            <person name="Johannesson H."/>
        </authorList>
    </citation>
    <scope>NUCLEOTIDE SEQUENCE</scope>
    <source>
        <strain evidence="6">PSN293</strain>
    </source>
</reference>
<dbReference type="PANTHER" id="PTHR10039:SF16">
    <property type="entry name" value="GPI INOSITOL-DEACYLASE"/>
    <property type="match status" value="1"/>
</dbReference>
<dbReference type="SUPFAM" id="SSF48403">
    <property type="entry name" value="Ankyrin repeat"/>
    <property type="match status" value="1"/>
</dbReference>
<dbReference type="InterPro" id="IPR027417">
    <property type="entry name" value="P-loop_NTPase"/>
</dbReference>